<keyword evidence="5" id="KW-0547">Nucleotide-binding</keyword>
<keyword evidence="4" id="KW-0479">Metal-binding</keyword>
<dbReference type="CDD" id="cd01030">
    <property type="entry name" value="TOPRIM_TopoIIA_like"/>
    <property type="match status" value="1"/>
</dbReference>
<keyword evidence="15" id="KW-1185">Reference proteome</keyword>
<keyword evidence="7" id="KW-0460">Magnesium</keyword>
<evidence type="ECO:0000313" key="14">
    <source>
        <dbReference type="EMBL" id="KAB7730175.1"/>
    </source>
</evidence>
<dbReference type="EMBL" id="WELI01000005">
    <property type="protein sequence ID" value="KAB7730175.1"/>
    <property type="molecule type" value="Genomic_DNA"/>
</dbReference>
<dbReference type="PANTHER" id="PTHR45866:SF2">
    <property type="entry name" value="DNA TOPOISOMERASE (ATP-HYDROLYZING)"/>
    <property type="match status" value="1"/>
</dbReference>
<dbReference type="RefSeq" id="WP_152124780.1">
    <property type="nucleotide sequence ID" value="NZ_WELI01000005.1"/>
</dbReference>
<evidence type="ECO:0000256" key="8">
    <source>
        <dbReference type="ARBA" id="ARBA00023029"/>
    </source>
</evidence>
<evidence type="ECO:0000259" key="13">
    <source>
        <dbReference type="PROSITE" id="PS50880"/>
    </source>
</evidence>
<evidence type="ECO:0000256" key="2">
    <source>
        <dbReference type="ARBA" id="ARBA00001946"/>
    </source>
</evidence>
<evidence type="ECO:0000256" key="10">
    <source>
        <dbReference type="ARBA" id="ARBA00023235"/>
    </source>
</evidence>
<reference evidence="14 15" key="1">
    <citation type="submission" date="2019-10" db="EMBL/GenBank/DDBJ databases">
        <title>Rudanella paleaurantiibacter sp. nov., isolated from sludge.</title>
        <authorList>
            <person name="Xu S.Q."/>
        </authorList>
    </citation>
    <scope>NUCLEOTIDE SEQUENCE [LARGE SCALE GENOMIC DNA]</scope>
    <source>
        <strain evidence="14 15">HX-22-17</strain>
    </source>
</reference>
<dbReference type="GO" id="GO:0006265">
    <property type="term" value="P:DNA topological change"/>
    <property type="evidence" value="ECO:0007669"/>
    <property type="project" value="InterPro"/>
</dbReference>
<dbReference type="SMART" id="SM00433">
    <property type="entry name" value="TOP2c"/>
    <property type="match status" value="1"/>
</dbReference>
<protein>
    <recommendedName>
        <fullName evidence="3">DNA topoisomerase (ATP-hydrolyzing)</fullName>
        <ecNumber evidence="3">5.6.2.2</ecNumber>
    </recommendedName>
</protein>
<keyword evidence="12" id="KW-0175">Coiled coil</keyword>
<comment type="catalytic activity">
    <reaction evidence="1">
        <text>ATP-dependent breakage, passage and rejoining of double-stranded DNA.</text>
        <dbReference type="EC" id="5.6.2.2"/>
    </reaction>
</comment>
<dbReference type="InterPro" id="IPR020568">
    <property type="entry name" value="Ribosomal_Su5_D2-typ_SF"/>
</dbReference>
<dbReference type="AlphaFoldDB" id="A0A7J5TYN5"/>
<accession>A0A7J5TYN5</accession>
<dbReference type="Gene3D" id="3.40.50.670">
    <property type="match status" value="1"/>
</dbReference>
<dbReference type="GO" id="GO:0003677">
    <property type="term" value="F:DNA binding"/>
    <property type="evidence" value="ECO:0007669"/>
    <property type="project" value="UniProtKB-KW"/>
</dbReference>
<dbReference type="InterPro" id="IPR036890">
    <property type="entry name" value="HATPase_C_sf"/>
</dbReference>
<name>A0A7J5TYN5_9BACT</name>
<evidence type="ECO:0000256" key="11">
    <source>
        <dbReference type="ARBA" id="ARBA00063644"/>
    </source>
</evidence>
<dbReference type="EC" id="5.6.2.2" evidence="3"/>
<dbReference type="SUPFAM" id="SSF55874">
    <property type="entry name" value="ATPase domain of HSP90 chaperone/DNA topoisomerase II/histidine kinase"/>
    <property type="match status" value="1"/>
</dbReference>
<evidence type="ECO:0000256" key="3">
    <source>
        <dbReference type="ARBA" id="ARBA00012895"/>
    </source>
</evidence>
<dbReference type="SMART" id="SM00387">
    <property type="entry name" value="HATPase_c"/>
    <property type="match status" value="1"/>
</dbReference>
<dbReference type="FunFam" id="3.30.565.10:FF:000063">
    <property type="entry name" value="DNA topoisomerase (ATP-hydrolyzing)"/>
    <property type="match status" value="1"/>
</dbReference>
<comment type="caution">
    <text evidence="14">The sequence shown here is derived from an EMBL/GenBank/DDBJ whole genome shotgun (WGS) entry which is preliminary data.</text>
</comment>
<evidence type="ECO:0000313" key="15">
    <source>
        <dbReference type="Proteomes" id="UP000488299"/>
    </source>
</evidence>
<dbReference type="PROSITE" id="PS00177">
    <property type="entry name" value="TOPOISOMERASE_II"/>
    <property type="match status" value="1"/>
</dbReference>
<dbReference type="PROSITE" id="PS50880">
    <property type="entry name" value="TOPRIM"/>
    <property type="match status" value="1"/>
</dbReference>
<dbReference type="InterPro" id="IPR014721">
    <property type="entry name" value="Ribsml_uS5_D2-typ_fold_subgr"/>
</dbReference>
<keyword evidence="9" id="KW-0238">DNA-binding</keyword>
<dbReference type="GO" id="GO:0005524">
    <property type="term" value="F:ATP binding"/>
    <property type="evidence" value="ECO:0007669"/>
    <property type="project" value="UniProtKB-KW"/>
</dbReference>
<dbReference type="Gene3D" id="3.30.565.10">
    <property type="entry name" value="Histidine kinase-like ATPase, C-terminal domain"/>
    <property type="match status" value="1"/>
</dbReference>
<evidence type="ECO:0000256" key="5">
    <source>
        <dbReference type="ARBA" id="ARBA00022741"/>
    </source>
</evidence>
<evidence type="ECO:0000256" key="7">
    <source>
        <dbReference type="ARBA" id="ARBA00022842"/>
    </source>
</evidence>
<dbReference type="GO" id="GO:0003918">
    <property type="term" value="F:DNA topoisomerase type II (double strand cut, ATP-hydrolyzing) activity"/>
    <property type="evidence" value="ECO:0007669"/>
    <property type="project" value="UniProtKB-EC"/>
</dbReference>
<keyword evidence="10 14" id="KW-0413">Isomerase</keyword>
<comment type="subunit">
    <text evidence="11">Heterotetramer composed of ParC and ParE.</text>
</comment>
<evidence type="ECO:0000256" key="12">
    <source>
        <dbReference type="SAM" id="Coils"/>
    </source>
</evidence>
<dbReference type="FunFam" id="3.40.50.670:FF:000006">
    <property type="entry name" value="DNA topoisomerase (ATP-hydrolyzing)"/>
    <property type="match status" value="1"/>
</dbReference>
<dbReference type="SUPFAM" id="SSF56719">
    <property type="entry name" value="Type II DNA topoisomerase"/>
    <property type="match status" value="1"/>
</dbReference>
<comment type="cofactor">
    <cofactor evidence="2">
        <name>Mg(2+)</name>
        <dbReference type="ChEBI" id="CHEBI:18420"/>
    </cofactor>
</comment>
<keyword evidence="8" id="KW-0799">Topoisomerase</keyword>
<sequence>MTNNTTKTVQYDEDSIRSLDWREHIRLRPGMYIGKLGDGSAADDGIYVLLKEVVDNCIDEHVMGHGKNIDIKVTDHRVEIRDYGRGIPLGKVVEVVSKINTGGKYDSGAFQKSVGLNGVGTKAVNALSSYFKVQSYREGRSVWAEFAQGILKNTGEETTTERNGTLVCFEPDDSVFKNFHYIPQFLENMIWNYCYLNAGLTITFNRQKYVSQNGLLDLLRNKTDEDALRYPIIHLKGQDLEIALTHGNQYGEEYYSFVNGQYTTQGGTHLAALREAVVKTVREHFGKDYDASDVRASIIAAVSIRVQEPVFESQTKTKLGSINMAPDADAPSVRSFVLDFVKERLDDFLHMNPTVRDALKKRIEQSERERKELAGIKKLANERAKKANLHNRKLRDCRLHLTDQKGEDQLETTLFITEGDSASGSITKSRNVQTQAVFSLRGKPLNCFGLTKKVVYENEEFNLLQHALDIEDGLDSLRYNRIVIATDADVDGMHIRLLMLTFFLQFFPDLVRNGHLYILETPLFRVRNPKNHKETVYCYSEDEKQKAINKLTKSGKKVEITRFKGLGEISPDEFGLFIGENMRLEPVIMEKETSIPKLLSYFMGKNTPDRQRFIIDNLRIEKDVEDVALV</sequence>
<dbReference type="GO" id="GO:0046872">
    <property type="term" value="F:metal ion binding"/>
    <property type="evidence" value="ECO:0007669"/>
    <property type="project" value="UniProtKB-KW"/>
</dbReference>
<dbReference type="SUPFAM" id="SSF54211">
    <property type="entry name" value="Ribosomal protein S5 domain 2-like"/>
    <property type="match status" value="1"/>
</dbReference>
<dbReference type="PANTHER" id="PTHR45866">
    <property type="entry name" value="DNA GYRASE/TOPOISOMERASE SUBUNIT B"/>
    <property type="match status" value="1"/>
</dbReference>
<dbReference type="InterPro" id="IPR001241">
    <property type="entry name" value="Topo_IIA"/>
</dbReference>
<gene>
    <name evidence="14" type="ORF">F5984_13430</name>
</gene>
<keyword evidence="6" id="KW-0067">ATP-binding</keyword>
<dbReference type="InterPro" id="IPR013759">
    <property type="entry name" value="Topo_IIA_B_C"/>
</dbReference>
<feature type="coiled-coil region" evidence="12">
    <location>
        <begin position="356"/>
        <end position="383"/>
    </location>
</feature>
<dbReference type="PRINTS" id="PR00418">
    <property type="entry name" value="TPI2FAMILY"/>
</dbReference>
<dbReference type="Pfam" id="PF01751">
    <property type="entry name" value="Toprim"/>
    <property type="match status" value="1"/>
</dbReference>
<dbReference type="Pfam" id="PF00204">
    <property type="entry name" value="DNA_gyraseB"/>
    <property type="match status" value="1"/>
</dbReference>
<organism evidence="14 15">
    <name type="scientific">Rudanella paleaurantiibacter</name>
    <dbReference type="NCBI Taxonomy" id="2614655"/>
    <lineage>
        <taxon>Bacteria</taxon>
        <taxon>Pseudomonadati</taxon>
        <taxon>Bacteroidota</taxon>
        <taxon>Cytophagia</taxon>
        <taxon>Cytophagales</taxon>
        <taxon>Cytophagaceae</taxon>
        <taxon>Rudanella</taxon>
    </lineage>
</organism>
<dbReference type="Proteomes" id="UP000488299">
    <property type="component" value="Unassembled WGS sequence"/>
</dbReference>
<evidence type="ECO:0000256" key="6">
    <source>
        <dbReference type="ARBA" id="ARBA00022840"/>
    </source>
</evidence>
<dbReference type="InterPro" id="IPR013506">
    <property type="entry name" value="Topo_IIA_bsu_dom2"/>
</dbReference>
<proteinExistence type="predicted"/>
<feature type="domain" description="Toprim" evidence="13">
    <location>
        <begin position="412"/>
        <end position="522"/>
    </location>
</feature>
<dbReference type="InterPro" id="IPR013760">
    <property type="entry name" value="Topo_IIA-like_dom_sf"/>
</dbReference>
<evidence type="ECO:0000256" key="4">
    <source>
        <dbReference type="ARBA" id="ARBA00022723"/>
    </source>
</evidence>
<evidence type="ECO:0000256" key="9">
    <source>
        <dbReference type="ARBA" id="ARBA00023125"/>
    </source>
</evidence>
<dbReference type="InterPro" id="IPR003594">
    <property type="entry name" value="HATPase_dom"/>
</dbReference>
<dbReference type="InterPro" id="IPR018522">
    <property type="entry name" value="TopoIIA_CS"/>
</dbReference>
<evidence type="ECO:0000256" key="1">
    <source>
        <dbReference type="ARBA" id="ARBA00000185"/>
    </source>
</evidence>
<dbReference type="Gene3D" id="3.30.230.10">
    <property type="match status" value="1"/>
</dbReference>
<dbReference type="Pfam" id="PF02518">
    <property type="entry name" value="HATPase_c"/>
    <property type="match status" value="1"/>
</dbReference>
<dbReference type="InterPro" id="IPR006171">
    <property type="entry name" value="TOPRIM_dom"/>
</dbReference>